<dbReference type="AlphaFoldDB" id="A0A2M9B6L4"/>
<reference evidence="2 3" key="1">
    <citation type="submission" date="2017-11" db="EMBL/GenBank/DDBJ databases">
        <title>Genomic Encyclopedia of Archaeal and Bacterial Type Strains, Phase II (KMG-II): From Individual Species to Whole Genera.</title>
        <authorList>
            <person name="Goeker M."/>
        </authorList>
    </citation>
    <scope>NUCLEOTIDE SEQUENCE [LARGE SCALE GENOMIC DNA]</scope>
    <source>
        <strain evidence="2 3">DSM 27763</strain>
    </source>
</reference>
<evidence type="ECO:0000256" key="1">
    <source>
        <dbReference type="SAM" id="MobiDB-lite"/>
    </source>
</evidence>
<feature type="region of interest" description="Disordered" evidence="1">
    <location>
        <begin position="1"/>
        <end position="27"/>
    </location>
</feature>
<dbReference type="Proteomes" id="UP000230842">
    <property type="component" value="Unassembled WGS sequence"/>
</dbReference>
<comment type="caution">
    <text evidence="2">The sequence shown here is derived from an EMBL/GenBank/DDBJ whole genome shotgun (WGS) entry which is preliminary data.</text>
</comment>
<proteinExistence type="predicted"/>
<feature type="compositionally biased region" description="Acidic residues" evidence="1">
    <location>
        <begin position="1"/>
        <end position="12"/>
    </location>
</feature>
<evidence type="ECO:0008006" key="4">
    <source>
        <dbReference type="Google" id="ProtNLM"/>
    </source>
</evidence>
<evidence type="ECO:0000313" key="2">
    <source>
        <dbReference type="EMBL" id="PJJ53579.1"/>
    </source>
</evidence>
<keyword evidence="3" id="KW-1185">Reference proteome</keyword>
<name>A0A2M9B6L4_9ACTN</name>
<gene>
    <name evidence="2" type="ORF">CLV56_3069</name>
</gene>
<sequence length="137" mass="14851">MRENDGGPETDDADVRSLRYGGVSTESPRVSRRAANVLRVSDLSIDGAMLVRVRSTMKQIEDLLSAPAKRMKDVDAADLGPSELVERVNAFGDEWSYGIEQLGEFSGSMVEALDAIQEAFDAADTDLANALNDAEKE</sequence>
<dbReference type="EMBL" id="PGEZ01000002">
    <property type="protein sequence ID" value="PJJ53579.1"/>
    <property type="molecule type" value="Genomic_DNA"/>
</dbReference>
<protein>
    <recommendedName>
        <fullName evidence="4">Excreted virulence factor EspC (Type VII ESX diderm)</fullName>
    </recommendedName>
</protein>
<accession>A0A2M9B6L4</accession>
<organism evidence="2 3">
    <name type="scientific">Mumia flava</name>
    <dbReference type="NCBI Taxonomy" id="1348852"/>
    <lineage>
        <taxon>Bacteria</taxon>
        <taxon>Bacillati</taxon>
        <taxon>Actinomycetota</taxon>
        <taxon>Actinomycetes</taxon>
        <taxon>Propionibacteriales</taxon>
        <taxon>Nocardioidaceae</taxon>
        <taxon>Mumia</taxon>
    </lineage>
</organism>
<evidence type="ECO:0000313" key="3">
    <source>
        <dbReference type="Proteomes" id="UP000230842"/>
    </source>
</evidence>